<keyword evidence="3" id="KW-1185">Reference proteome</keyword>
<proteinExistence type="predicted"/>
<evidence type="ECO:0000256" key="1">
    <source>
        <dbReference type="SAM" id="SignalP"/>
    </source>
</evidence>
<dbReference type="EMBL" id="MCGO01000005">
    <property type="protein sequence ID" value="ORY51573.1"/>
    <property type="molecule type" value="Genomic_DNA"/>
</dbReference>
<evidence type="ECO:0000313" key="3">
    <source>
        <dbReference type="Proteomes" id="UP000193642"/>
    </source>
</evidence>
<accession>A0A1Y2CX17</accession>
<evidence type="ECO:0000313" key="2">
    <source>
        <dbReference type="EMBL" id="ORY51573.1"/>
    </source>
</evidence>
<feature type="signal peptide" evidence="1">
    <location>
        <begin position="1"/>
        <end position="18"/>
    </location>
</feature>
<reference evidence="2 3" key="1">
    <citation type="submission" date="2016-07" db="EMBL/GenBank/DDBJ databases">
        <title>Pervasive Adenine N6-methylation of Active Genes in Fungi.</title>
        <authorList>
            <consortium name="DOE Joint Genome Institute"/>
            <person name="Mondo S.J."/>
            <person name="Dannebaum R.O."/>
            <person name="Kuo R.C."/>
            <person name="Labutti K."/>
            <person name="Haridas S."/>
            <person name="Kuo A."/>
            <person name="Salamov A."/>
            <person name="Ahrendt S.R."/>
            <person name="Lipzen A."/>
            <person name="Sullivan W."/>
            <person name="Andreopoulos W.B."/>
            <person name="Clum A."/>
            <person name="Lindquist E."/>
            <person name="Daum C."/>
            <person name="Ramamoorthy G.K."/>
            <person name="Gryganskyi A."/>
            <person name="Culley D."/>
            <person name="Magnuson J.K."/>
            <person name="James T.Y."/>
            <person name="O'Malley M.A."/>
            <person name="Stajich J.E."/>
            <person name="Spatafora J.W."/>
            <person name="Visel A."/>
            <person name="Grigoriev I.V."/>
        </authorList>
    </citation>
    <scope>NUCLEOTIDE SEQUENCE [LARGE SCALE GENOMIC DNA]</scope>
    <source>
        <strain evidence="2 3">JEL800</strain>
    </source>
</reference>
<feature type="chain" id="PRO_5013299517" description="MD-2-related lipid-recognition domain-containing protein" evidence="1">
    <location>
        <begin position="19"/>
        <end position="160"/>
    </location>
</feature>
<protein>
    <recommendedName>
        <fullName evidence="4">MD-2-related lipid-recognition domain-containing protein</fullName>
    </recommendedName>
</protein>
<organism evidence="2 3">
    <name type="scientific">Rhizoclosmatium globosum</name>
    <dbReference type="NCBI Taxonomy" id="329046"/>
    <lineage>
        <taxon>Eukaryota</taxon>
        <taxon>Fungi</taxon>
        <taxon>Fungi incertae sedis</taxon>
        <taxon>Chytridiomycota</taxon>
        <taxon>Chytridiomycota incertae sedis</taxon>
        <taxon>Chytridiomycetes</taxon>
        <taxon>Chytridiales</taxon>
        <taxon>Chytriomycetaceae</taxon>
        <taxon>Rhizoclosmatium</taxon>
    </lineage>
</organism>
<dbReference type="Proteomes" id="UP000193642">
    <property type="component" value="Unassembled WGS sequence"/>
</dbReference>
<gene>
    <name evidence="2" type="ORF">BCR33DRAFT_712605</name>
</gene>
<dbReference type="AlphaFoldDB" id="A0A1Y2CX17"/>
<comment type="caution">
    <text evidence="2">The sequence shown here is derived from an EMBL/GenBank/DDBJ whole genome shotgun (WGS) entry which is preliminary data.</text>
</comment>
<evidence type="ECO:0008006" key="4">
    <source>
        <dbReference type="Google" id="ProtNLM"/>
    </source>
</evidence>
<sequence length="160" mass="17047">MLFQSLITLASIALSSNALPAPLEERQAVVANGWQICGGYITVNNLNISPYTPPYPISIQSSGNNPNPNGLTSGNLVFRYSVMDPVTGRNLVTNTKIYDLCTGLPNFSCPVSTGLNLLNFLIPPPTLAISSQGLIAQVNVTVFDQNQGVYLCVTNPAYAV</sequence>
<name>A0A1Y2CX17_9FUNG</name>
<keyword evidence="1" id="KW-0732">Signal</keyword>